<accession>A0A652YMN3</accession>
<organism evidence="4">
    <name type="scientific">Nocardia globerula</name>
    <dbReference type="NCBI Taxonomy" id="1818"/>
    <lineage>
        <taxon>Bacteria</taxon>
        <taxon>Bacillati</taxon>
        <taxon>Actinomycetota</taxon>
        <taxon>Actinomycetes</taxon>
        <taxon>Mycobacteriales</taxon>
        <taxon>Nocardiaceae</taxon>
        <taxon>Nocardia</taxon>
    </lineage>
</organism>
<dbReference type="GO" id="GO:0006355">
    <property type="term" value="P:regulation of DNA-templated transcription"/>
    <property type="evidence" value="ECO:0007669"/>
    <property type="project" value="InterPro"/>
</dbReference>
<dbReference type="InterPro" id="IPR000792">
    <property type="entry name" value="Tscrpt_reg_LuxR_C"/>
</dbReference>
<dbReference type="InterPro" id="IPR016032">
    <property type="entry name" value="Sig_transdc_resp-reg_C-effctor"/>
</dbReference>
<keyword evidence="3" id="KW-0804">Transcription</keyword>
<dbReference type="EMBL" id="VNIQ01000005">
    <property type="protein sequence ID" value="TYQ03131.1"/>
    <property type="molecule type" value="Genomic_DNA"/>
</dbReference>
<evidence type="ECO:0000256" key="2">
    <source>
        <dbReference type="ARBA" id="ARBA00023125"/>
    </source>
</evidence>
<protein>
    <submittedName>
        <fullName evidence="4">LuxR family maltose regulon positive regulatory protein</fullName>
    </submittedName>
</protein>
<keyword evidence="1" id="KW-0805">Transcription regulation</keyword>
<reference evidence="4" key="1">
    <citation type="submission" date="2019-07" db="EMBL/GenBank/DDBJ databases">
        <title>Genomic Encyclopedia of Type Strains, Phase IV (KMG-IV): sequencing the most valuable type-strain genomes for metagenomic binning, comparative biology and taxonomic classification.</title>
        <authorList>
            <person name="Goeker M."/>
        </authorList>
    </citation>
    <scope>NUCLEOTIDE SEQUENCE</scope>
    <source>
        <strain evidence="4">DSM 44596</strain>
    </source>
</reference>
<evidence type="ECO:0000313" key="4">
    <source>
        <dbReference type="EMBL" id="TYQ03131.1"/>
    </source>
</evidence>
<proteinExistence type="predicted"/>
<comment type="caution">
    <text evidence="4">The sequence shown here is derived from an EMBL/GenBank/DDBJ whole genome shotgun (WGS) entry which is preliminary data.</text>
</comment>
<dbReference type="SUPFAM" id="SSF48452">
    <property type="entry name" value="TPR-like"/>
    <property type="match status" value="1"/>
</dbReference>
<dbReference type="PANTHER" id="PTHR44688:SF16">
    <property type="entry name" value="DNA-BINDING TRANSCRIPTIONAL ACTIVATOR DEVR_DOSR"/>
    <property type="match status" value="1"/>
</dbReference>
<dbReference type="Gene3D" id="1.10.10.10">
    <property type="entry name" value="Winged helix-like DNA-binding domain superfamily/Winged helix DNA-binding domain"/>
    <property type="match status" value="1"/>
</dbReference>
<dbReference type="SMART" id="SM00421">
    <property type="entry name" value="HTH_LUXR"/>
    <property type="match status" value="1"/>
</dbReference>
<dbReference type="GO" id="GO:0003677">
    <property type="term" value="F:DNA binding"/>
    <property type="evidence" value="ECO:0007669"/>
    <property type="project" value="UniProtKB-KW"/>
</dbReference>
<dbReference type="InterPro" id="IPR036388">
    <property type="entry name" value="WH-like_DNA-bd_sf"/>
</dbReference>
<gene>
    <name evidence="4" type="ORF">FNL38_105281</name>
</gene>
<evidence type="ECO:0000256" key="3">
    <source>
        <dbReference type="ARBA" id="ARBA00023163"/>
    </source>
</evidence>
<dbReference type="InterPro" id="IPR011990">
    <property type="entry name" value="TPR-like_helical_dom_sf"/>
</dbReference>
<dbReference type="PROSITE" id="PS50043">
    <property type="entry name" value="HTH_LUXR_2"/>
    <property type="match status" value="1"/>
</dbReference>
<dbReference type="PANTHER" id="PTHR44688">
    <property type="entry name" value="DNA-BINDING TRANSCRIPTIONAL ACTIVATOR DEVR_DOSR"/>
    <property type="match status" value="1"/>
</dbReference>
<dbReference type="PRINTS" id="PR00038">
    <property type="entry name" value="HTHLUXR"/>
</dbReference>
<evidence type="ECO:0000256" key="1">
    <source>
        <dbReference type="ARBA" id="ARBA00023015"/>
    </source>
</evidence>
<dbReference type="AlphaFoldDB" id="A0A652YMN3"/>
<keyword evidence="2" id="KW-0238">DNA-binding</keyword>
<dbReference type="CDD" id="cd06170">
    <property type="entry name" value="LuxR_C_like"/>
    <property type="match status" value="1"/>
</dbReference>
<dbReference type="Pfam" id="PF00196">
    <property type="entry name" value="GerE"/>
    <property type="match status" value="1"/>
</dbReference>
<sequence length="874" mass="96479">MIGKDRHNWSSIPDRRAHPESISHQPQFTKLDKYAALTIIRAPIGYGKSTLVASWLRTIRATERISVWIPEPAPSTTAREYWAHALQRFVSAGIVFPNPVIEQEQDPFTAIVRMLRDNSRPVILVLIRPDKVDGKLDESLADLVKYCRCVNLVVTLTGRTVFPEPHLLDLDQESISAHDLLYTLEDTTSVLEGSGAHIVPGETEHIYSMTGGLPVLVRRSISVLKNLPTQVGREHLLRHNLRRVIQHYTQESIAAEAHLVGHYDLVVATAAARELTVDTVMHLLESSESSQRIRDRLVALEAAGVLSYVDTEVVETWRLAPAIRQSILTSQPSGGSDPAARLSYLSRAQLDAGQHASALDYAVEAQDWPLAVDILDKHWATMIADNLELVRSAFQQIPPESTDKHSSFRAARNLYLQHPDEQVTFGTSLPDSADELRELGASADAVSALTIGCIQALMLMHVGEYDRAADVTVRLIELSRYITETDRHDISDRLSTMRAQWAITFQLNGRLAESTGLARMAYWSGKSQRIDYIARSAAGTAALNWAVVGELRRARQWLDLENQHRNVEIKMQSQVKVAGLTAGALVSLDSLDFEDAERALTELGHPTENDALYADEFWAFTVYARSQFALSNSDAFSALSLLRRTVAAHSAQCNPTSIAEPLMLSTEIDLLLALGEGNQAASLAEGIADPGSSPWTLVSVARVRQRMGQNKSAIILCNQYQWNGEPCPRAQMESLLVQAVAHSELGEHHRAIEAWSYACAIADQTGLLRPFSTIAAEDIEKLEAAASTRSKALEKFTNVVTPESFPKSVHIVILTGGEQRVLALLALGMTSVSMSRQLHVSANTIKSQLRSLYKKLDAHNRDEALAKAHALQLL</sequence>
<name>A0A652YMN3_NOCGL</name>
<dbReference type="SUPFAM" id="SSF46894">
    <property type="entry name" value="C-terminal effector domain of the bipartite response regulators"/>
    <property type="match status" value="1"/>
</dbReference>